<dbReference type="PROSITE" id="PS50882">
    <property type="entry name" value="YTH"/>
    <property type="match status" value="1"/>
</dbReference>
<dbReference type="PANTHER" id="PTHR12357">
    <property type="entry name" value="YTH YT521-B HOMOLOGY DOMAIN-CONTAINING"/>
    <property type="match status" value="1"/>
</dbReference>
<feature type="compositionally biased region" description="Basic and acidic residues" evidence="1">
    <location>
        <begin position="483"/>
        <end position="492"/>
    </location>
</feature>
<dbReference type="Pfam" id="PF04146">
    <property type="entry name" value="YTH"/>
    <property type="match status" value="1"/>
</dbReference>
<feature type="compositionally biased region" description="Polar residues" evidence="1">
    <location>
        <begin position="420"/>
        <end position="436"/>
    </location>
</feature>
<feature type="region of interest" description="Disordered" evidence="1">
    <location>
        <begin position="1"/>
        <end position="89"/>
    </location>
</feature>
<dbReference type="AlphaFoldDB" id="A0AAD7FXX2"/>
<feature type="compositionally biased region" description="Low complexity" evidence="1">
    <location>
        <begin position="389"/>
        <end position="410"/>
    </location>
</feature>
<dbReference type="EMBL" id="JARKIF010000003">
    <property type="protein sequence ID" value="KAJ7643608.1"/>
    <property type="molecule type" value="Genomic_DNA"/>
</dbReference>
<dbReference type="SUPFAM" id="SSF54928">
    <property type="entry name" value="RNA-binding domain, RBD"/>
    <property type="match status" value="1"/>
</dbReference>
<feature type="region of interest" description="Disordered" evidence="1">
    <location>
        <begin position="278"/>
        <end position="297"/>
    </location>
</feature>
<feature type="region of interest" description="Disordered" evidence="1">
    <location>
        <begin position="382"/>
        <end position="463"/>
    </location>
</feature>
<dbReference type="InterPro" id="IPR007275">
    <property type="entry name" value="YTH_domain"/>
</dbReference>
<evidence type="ECO:0000256" key="1">
    <source>
        <dbReference type="SAM" id="MobiDB-lite"/>
    </source>
</evidence>
<dbReference type="GO" id="GO:0000398">
    <property type="term" value="P:mRNA splicing, via spliceosome"/>
    <property type="evidence" value="ECO:0007669"/>
    <property type="project" value="TreeGrafter"/>
</dbReference>
<keyword evidence="4" id="KW-1185">Reference proteome</keyword>
<dbReference type="InterPro" id="IPR035979">
    <property type="entry name" value="RBD_domain_sf"/>
</dbReference>
<comment type="caution">
    <text evidence="3">The sequence shown here is derived from an EMBL/GenBank/DDBJ whole genome shotgun (WGS) entry which is preliminary data.</text>
</comment>
<dbReference type="CDD" id="cd21134">
    <property type="entry name" value="YTH"/>
    <property type="match status" value="1"/>
</dbReference>
<dbReference type="PANTHER" id="PTHR12357:SF3">
    <property type="entry name" value="YTH DOMAIN-CONTAINING PROTEIN 1"/>
    <property type="match status" value="1"/>
</dbReference>
<feature type="domain" description="YTH" evidence="2">
    <location>
        <begin position="309"/>
        <end position="585"/>
    </location>
</feature>
<dbReference type="Proteomes" id="UP001221142">
    <property type="component" value="Unassembled WGS sequence"/>
</dbReference>
<feature type="region of interest" description="Disordered" evidence="1">
    <location>
        <begin position="479"/>
        <end position="502"/>
    </location>
</feature>
<evidence type="ECO:0000259" key="2">
    <source>
        <dbReference type="PROSITE" id="PS50882"/>
    </source>
</evidence>
<dbReference type="GO" id="GO:0000381">
    <property type="term" value="P:regulation of alternative mRNA splicing, via spliceosome"/>
    <property type="evidence" value="ECO:0007669"/>
    <property type="project" value="TreeGrafter"/>
</dbReference>
<sequence length="585" mass="63684">MYSPYDVYQQTSPYGPHPSPQHDGEKHQSQLQQPQKSSPYELGAVRQRNPSPAPDWPPNQQHYRSSSTKHTRASAHLASPSRWPPALSKPLVRRPYHPNPPAHRSDWVMWAGNVPSDAGHDELWRFFTAAPPSSTVLSTTASTSSQRDTTAFAGTEVFSPSSVLSIFPISRSSCAFINYDAESTLQAAIARFNGLPLRPADSRCAKLVCRARRRVDDLRAGVGGQRGMGMHMKYVREKAAAKSIGRGREEWGNGAGTNDESNETGALHLGALSLCDEQPTRPGSANSGGGSHVSGASTNSSLLTHHFPQRFFILKSLTRDDLALSVRTGMWATQRHNEGVLDRAFRTAKDVFLVFSVNKSGEFYGYARMSGPVGQESVSTGSRAAWAVRSTSGPPTSPTTGRAPPSATSSHSVPHGDSSPVHQISQQRSPLLSATHSVHESPAPLWGTSSTVPGANGRISGHANTAPAAFGRLQRGFSGVDARSSHSHDGYSRRPPAGPQIELDEKAPFRAMRNVQEGMEELGRVPEEEQGKGQNFPLQWLCTQRLPFTRTRHIRNPWNHDKEVKVSRDGTELEPGVGQALLEKF</sequence>
<dbReference type="GO" id="GO:0005654">
    <property type="term" value="C:nucleoplasm"/>
    <property type="evidence" value="ECO:0007669"/>
    <property type="project" value="TreeGrafter"/>
</dbReference>
<accession>A0AAD7FXX2</accession>
<feature type="compositionally biased region" description="Low complexity" evidence="1">
    <location>
        <begin position="29"/>
        <end position="39"/>
    </location>
</feature>
<protein>
    <submittedName>
        <fullName evidence="3">YT521-B-like domain-containing protein</fullName>
    </submittedName>
</protein>
<proteinExistence type="predicted"/>
<evidence type="ECO:0000313" key="3">
    <source>
        <dbReference type="EMBL" id="KAJ7643608.1"/>
    </source>
</evidence>
<dbReference type="GO" id="GO:0003729">
    <property type="term" value="F:mRNA binding"/>
    <property type="evidence" value="ECO:0007669"/>
    <property type="project" value="TreeGrafter"/>
</dbReference>
<dbReference type="InterPro" id="IPR045168">
    <property type="entry name" value="YTH_prot"/>
</dbReference>
<organism evidence="3 4">
    <name type="scientific">Roridomyces roridus</name>
    <dbReference type="NCBI Taxonomy" id="1738132"/>
    <lineage>
        <taxon>Eukaryota</taxon>
        <taxon>Fungi</taxon>
        <taxon>Dikarya</taxon>
        <taxon>Basidiomycota</taxon>
        <taxon>Agaricomycotina</taxon>
        <taxon>Agaricomycetes</taxon>
        <taxon>Agaricomycetidae</taxon>
        <taxon>Agaricales</taxon>
        <taxon>Marasmiineae</taxon>
        <taxon>Mycenaceae</taxon>
        <taxon>Roridomyces</taxon>
    </lineage>
</organism>
<evidence type="ECO:0000313" key="4">
    <source>
        <dbReference type="Proteomes" id="UP001221142"/>
    </source>
</evidence>
<reference evidence="3" key="1">
    <citation type="submission" date="2023-03" db="EMBL/GenBank/DDBJ databases">
        <title>Massive genome expansion in bonnet fungi (Mycena s.s.) driven by repeated elements and novel gene families across ecological guilds.</title>
        <authorList>
            <consortium name="Lawrence Berkeley National Laboratory"/>
            <person name="Harder C.B."/>
            <person name="Miyauchi S."/>
            <person name="Viragh M."/>
            <person name="Kuo A."/>
            <person name="Thoen E."/>
            <person name="Andreopoulos B."/>
            <person name="Lu D."/>
            <person name="Skrede I."/>
            <person name="Drula E."/>
            <person name="Henrissat B."/>
            <person name="Morin E."/>
            <person name="Kohler A."/>
            <person name="Barry K."/>
            <person name="LaButti K."/>
            <person name="Morin E."/>
            <person name="Salamov A."/>
            <person name="Lipzen A."/>
            <person name="Mereny Z."/>
            <person name="Hegedus B."/>
            <person name="Baldrian P."/>
            <person name="Stursova M."/>
            <person name="Weitz H."/>
            <person name="Taylor A."/>
            <person name="Grigoriev I.V."/>
            <person name="Nagy L.G."/>
            <person name="Martin F."/>
            <person name="Kauserud H."/>
        </authorList>
    </citation>
    <scope>NUCLEOTIDE SEQUENCE</scope>
    <source>
        <strain evidence="3">9284</strain>
    </source>
</reference>
<gene>
    <name evidence="3" type="ORF">FB45DRAFT_737049</name>
</gene>
<name>A0AAD7FXX2_9AGAR</name>
<dbReference type="GO" id="GO:1990247">
    <property type="term" value="F:N6-methyladenosine-containing RNA reader activity"/>
    <property type="evidence" value="ECO:0007669"/>
    <property type="project" value="TreeGrafter"/>
</dbReference>
<dbReference type="Gene3D" id="3.10.590.10">
    <property type="entry name" value="ph1033 like domains"/>
    <property type="match status" value="2"/>
</dbReference>